<evidence type="ECO:0000313" key="1">
    <source>
        <dbReference type="EMBL" id="MFC4498474.1"/>
    </source>
</evidence>
<dbReference type="Proteomes" id="UP001595839">
    <property type="component" value="Unassembled WGS sequence"/>
</dbReference>
<gene>
    <name evidence="1" type="ORF">ACFPIH_02875</name>
</gene>
<dbReference type="EMBL" id="JBHSFK010000002">
    <property type="protein sequence ID" value="MFC4498474.1"/>
    <property type="molecule type" value="Genomic_DNA"/>
</dbReference>
<dbReference type="RefSeq" id="WP_381167820.1">
    <property type="nucleotide sequence ID" value="NZ_JBHSFK010000002.1"/>
</dbReference>
<reference evidence="2" key="1">
    <citation type="journal article" date="2019" name="Int. J. Syst. Evol. Microbiol.">
        <title>The Global Catalogue of Microorganisms (GCM) 10K type strain sequencing project: providing services to taxonomists for standard genome sequencing and annotation.</title>
        <authorList>
            <consortium name="The Broad Institute Genomics Platform"/>
            <consortium name="The Broad Institute Genome Sequencing Center for Infectious Disease"/>
            <person name="Wu L."/>
            <person name="Ma J."/>
        </authorList>
    </citation>
    <scope>NUCLEOTIDE SEQUENCE [LARGE SCALE GENOMIC DNA]</scope>
    <source>
        <strain evidence="2">CGMCC 4.7177</strain>
    </source>
</reference>
<evidence type="ECO:0000313" key="2">
    <source>
        <dbReference type="Proteomes" id="UP001595839"/>
    </source>
</evidence>
<sequence length="149" mass="17032">MADQPLTCGHAANWRGPEKCQKTGKEICAHCYDTQHYARVRAQYAELEAKGTAEGWTYEYINTSYDAYVRSRELVGKLVCRAYWRRQDTPAWDIVQPAHMYRSAFKRLKAVVPNSPVTGFALEFEDGSRDPLCYDMVCVITREPSGQNV</sequence>
<accession>A0ABV9AHD8</accession>
<protein>
    <submittedName>
        <fullName evidence="1">Uncharacterized protein</fullName>
    </submittedName>
</protein>
<name>A0ABV9AHD8_9ACTN</name>
<comment type="caution">
    <text evidence="1">The sequence shown here is derived from an EMBL/GenBank/DDBJ whole genome shotgun (WGS) entry which is preliminary data.</text>
</comment>
<organism evidence="1 2">
    <name type="scientific">Streptomyces vulcanius</name>
    <dbReference type="NCBI Taxonomy" id="1441876"/>
    <lineage>
        <taxon>Bacteria</taxon>
        <taxon>Bacillati</taxon>
        <taxon>Actinomycetota</taxon>
        <taxon>Actinomycetes</taxon>
        <taxon>Kitasatosporales</taxon>
        <taxon>Streptomycetaceae</taxon>
        <taxon>Streptomyces</taxon>
    </lineage>
</organism>
<proteinExistence type="predicted"/>
<keyword evidence="2" id="KW-1185">Reference proteome</keyword>